<sequence>MAFDPVQQLLAVGTLDGRIKIFGGDNIEGILITPKSMPYKYLQEFGHWSWHMEQQHNAKLLR</sequence>
<organism evidence="1">
    <name type="scientific">Aegilops tauschii</name>
    <name type="common">Tausch's goatgrass</name>
    <name type="synonym">Aegilops squarrosa</name>
    <dbReference type="NCBI Taxonomy" id="37682"/>
    <lineage>
        <taxon>Eukaryota</taxon>
        <taxon>Viridiplantae</taxon>
        <taxon>Streptophyta</taxon>
        <taxon>Embryophyta</taxon>
        <taxon>Tracheophyta</taxon>
        <taxon>Spermatophyta</taxon>
        <taxon>Magnoliopsida</taxon>
        <taxon>Liliopsida</taxon>
        <taxon>Poales</taxon>
        <taxon>Poaceae</taxon>
        <taxon>BOP clade</taxon>
        <taxon>Pooideae</taxon>
        <taxon>Triticodae</taxon>
        <taxon>Triticeae</taxon>
        <taxon>Triticinae</taxon>
        <taxon>Aegilops</taxon>
    </lineage>
</organism>
<dbReference type="GO" id="GO:0019905">
    <property type="term" value="F:syntaxin binding"/>
    <property type="evidence" value="ECO:0007669"/>
    <property type="project" value="TreeGrafter"/>
</dbReference>
<reference evidence="1" key="1">
    <citation type="submission" date="2015-06" db="UniProtKB">
        <authorList>
            <consortium name="EnsemblPlants"/>
        </authorList>
    </citation>
    <scope>IDENTIFICATION</scope>
</reference>
<dbReference type="PANTHER" id="PTHR10241:SF25">
    <property type="entry name" value="TOMOSYN, ISOFORM C"/>
    <property type="match status" value="1"/>
</dbReference>
<protein>
    <submittedName>
        <fullName evidence="1">Uncharacterized protein</fullName>
    </submittedName>
</protein>
<evidence type="ECO:0000313" key="1">
    <source>
        <dbReference type="EnsemblPlants" id="EMT07762"/>
    </source>
</evidence>
<dbReference type="EnsemblPlants" id="EMT07762">
    <property type="protein sequence ID" value="EMT07762"/>
    <property type="gene ID" value="F775_24622"/>
</dbReference>
<dbReference type="AlphaFoldDB" id="M8ATJ0"/>
<dbReference type="GO" id="GO:0005737">
    <property type="term" value="C:cytoplasm"/>
    <property type="evidence" value="ECO:0007669"/>
    <property type="project" value="TreeGrafter"/>
</dbReference>
<accession>M8ATJ0</accession>
<proteinExistence type="predicted"/>
<dbReference type="GO" id="GO:0045159">
    <property type="term" value="F:myosin II binding"/>
    <property type="evidence" value="ECO:0007669"/>
    <property type="project" value="TreeGrafter"/>
</dbReference>
<dbReference type="GO" id="GO:0006893">
    <property type="term" value="P:Golgi to plasma membrane transport"/>
    <property type="evidence" value="ECO:0007669"/>
    <property type="project" value="TreeGrafter"/>
</dbReference>
<dbReference type="PANTHER" id="PTHR10241">
    <property type="entry name" value="LETHAL 2 GIANT LARVAE PROTEIN"/>
    <property type="match status" value="1"/>
</dbReference>
<dbReference type="GO" id="GO:0005096">
    <property type="term" value="F:GTPase activator activity"/>
    <property type="evidence" value="ECO:0007669"/>
    <property type="project" value="TreeGrafter"/>
</dbReference>
<name>M8ATJ0_AEGTA</name>
<dbReference type="GO" id="GO:0006887">
    <property type="term" value="P:exocytosis"/>
    <property type="evidence" value="ECO:0007669"/>
    <property type="project" value="TreeGrafter"/>
</dbReference>
<dbReference type="GO" id="GO:0005886">
    <property type="term" value="C:plasma membrane"/>
    <property type="evidence" value="ECO:0007669"/>
    <property type="project" value="TreeGrafter"/>
</dbReference>